<dbReference type="InterPro" id="IPR023606">
    <property type="entry name" value="CoA-Trfase_III_dom_1_sf"/>
</dbReference>
<dbReference type="PANTHER" id="PTHR48207">
    <property type="entry name" value="SUCCINATE--HYDROXYMETHYLGLUTARATE COA-TRANSFERASE"/>
    <property type="match status" value="1"/>
</dbReference>
<evidence type="ECO:0000313" key="4">
    <source>
        <dbReference type="Proteomes" id="UP000674084"/>
    </source>
</evidence>
<accession>A0ABS5DBA0</accession>
<name>A0ABS5DBA0_9PSEU</name>
<dbReference type="Gene3D" id="3.30.1540.10">
    <property type="entry name" value="formyl-coa transferase, domain 3"/>
    <property type="match status" value="1"/>
</dbReference>
<dbReference type="InterPro" id="IPR003673">
    <property type="entry name" value="CoA-Trfase_fam_III"/>
</dbReference>
<dbReference type="EMBL" id="JAGPXE010000002">
    <property type="protein sequence ID" value="MBQ0923571.1"/>
    <property type="molecule type" value="Genomic_DNA"/>
</dbReference>
<feature type="region of interest" description="Disordered" evidence="2">
    <location>
        <begin position="399"/>
        <end position="422"/>
    </location>
</feature>
<dbReference type="Gene3D" id="3.40.50.10540">
    <property type="entry name" value="Crotonobetainyl-coa:carnitine coa-transferase, domain 1"/>
    <property type="match status" value="1"/>
</dbReference>
<comment type="caution">
    <text evidence="3">The sequence shown here is derived from an EMBL/GenBank/DDBJ whole genome shotgun (WGS) entry which is preliminary data.</text>
</comment>
<organism evidence="3 4">
    <name type="scientific">Saccharopolyspora endophytica</name>
    <dbReference type="NCBI Taxonomy" id="543886"/>
    <lineage>
        <taxon>Bacteria</taxon>
        <taxon>Bacillati</taxon>
        <taxon>Actinomycetota</taxon>
        <taxon>Actinomycetes</taxon>
        <taxon>Pseudonocardiales</taxon>
        <taxon>Pseudonocardiaceae</taxon>
        <taxon>Saccharopolyspora</taxon>
    </lineage>
</organism>
<evidence type="ECO:0000256" key="2">
    <source>
        <dbReference type="SAM" id="MobiDB-lite"/>
    </source>
</evidence>
<evidence type="ECO:0000313" key="3">
    <source>
        <dbReference type="EMBL" id="MBQ0923571.1"/>
    </source>
</evidence>
<keyword evidence="1 3" id="KW-0808">Transferase</keyword>
<gene>
    <name evidence="3" type="ORF">KBO27_06425</name>
</gene>
<dbReference type="InterPro" id="IPR050483">
    <property type="entry name" value="CoA-transferase_III_domain"/>
</dbReference>
<evidence type="ECO:0000256" key="1">
    <source>
        <dbReference type="ARBA" id="ARBA00022679"/>
    </source>
</evidence>
<reference evidence="3 4" key="1">
    <citation type="submission" date="2021-04" db="EMBL/GenBank/DDBJ databases">
        <title>Whole-genome sequencing of Saccharopolyspora endophytica KCTC 19397.</title>
        <authorList>
            <person name="Ay H."/>
            <person name="Saygin H."/>
            <person name="Sahin N."/>
        </authorList>
    </citation>
    <scope>NUCLEOTIDE SEQUENCE [LARGE SCALE GENOMIC DNA]</scope>
    <source>
        <strain evidence="3 4">KCTC 19397</strain>
    </source>
</reference>
<sequence length="422" mass="45306">MLAPPASAPTRSRGSRPRTSWDLFRVIRTELTVTTNGPLANALVLDLSRALAGPHAAMMLGDLGARVIKVESPGQGDDSRIWGPPFVGDESTDATYYLSCNRNKESLQLDLKSASGHEALRELIRRADVLIENFRPGVFDRLGFPPAVLEELNPRLVVLSISGFGSEGPESERPGYDLIAQGESGLMSITGPDPDHPTRVGVPIGDLLAGIYGAFGVVSALNDRNQTGRGSVVRTSLLAALVGAHAFHGTAWTTAGKVGAASGNHHPQIAPYGAFRCADGTVQVAVGSEAQWRKFADLLGLDAEDERFASNSERLANRDALIEVVENVLLTKPRDHWLTSCNEAGVPAGAVRAIDEVYEWEQTRSQGLVVEVEHPVVGKIEIPGPPLRFETFTGQRLGRTEHTAPPTLGQHTSAVSEWLESR</sequence>
<dbReference type="InterPro" id="IPR044855">
    <property type="entry name" value="CoA-Trfase_III_dom3_sf"/>
</dbReference>
<dbReference type="GO" id="GO:0016740">
    <property type="term" value="F:transferase activity"/>
    <property type="evidence" value="ECO:0007669"/>
    <property type="project" value="UniProtKB-KW"/>
</dbReference>
<dbReference type="PANTHER" id="PTHR48207:SF3">
    <property type="entry name" value="SUCCINATE--HYDROXYMETHYLGLUTARATE COA-TRANSFERASE"/>
    <property type="match status" value="1"/>
</dbReference>
<protein>
    <submittedName>
        <fullName evidence="3">CoA transferase</fullName>
    </submittedName>
</protein>
<dbReference type="Proteomes" id="UP000674084">
    <property type="component" value="Unassembled WGS sequence"/>
</dbReference>
<keyword evidence="4" id="KW-1185">Reference proteome</keyword>
<dbReference type="Pfam" id="PF02515">
    <property type="entry name" value="CoA_transf_3"/>
    <property type="match status" value="1"/>
</dbReference>
<dbReference type="SUPFAM" id="SSF89796">
    <property type="entry name" value="CoA-transferase family III (CaiB/BaiF)"/>
    <property type="match status" value="1"/>
</dbReference>
<proteinExistence type="predicted"/>